<comment type="subcellular location">
    <subcellularLocation>
        <location evidence="1">Virion</location>
    </subcellularLocation>
</comment>
<dbReference type="EMBL" id="MT682390">
    <property type="protein sequence ID" value="QOC54373.1"/>
    <property type="molecule type" value="Genomic_DNA"/>
</dbReference>
<dbReference type="Pfam" id="PF03906">
    <property type="entry name" value="Phage_T7_tail"/>
    <property type="match status" value="1"/>
</dbReference>
<sequence>MEELNVYPIKGENVENHEKPWYESPRTGKNYYSMNVFTGSGGDTFDINFAGGYLDRLHVKAYMQAPDSTDVELLTLTFLTAARVKTSKPVPAGHKCIIYRDTPKAQPMLSFKDGSPMTANNLDRNAMQSIFAAAEMVDRYDSTTETVNNIGGAVVDFDAQIKAMYSLLEKVQGQITTSKFDVVGGSSYTIEVGKVASLHLGLTQPMTNLAVILRDAPGATNRIELILRQDRGTNKVKWPANVKWPNGSPPPLSWTQGAQDIFELYTPDAGATWYGLFSGGWYA</sequence>
<keyword evidence="2" id="KW-1227">Viral tail protein</keyword>
<evidence type="ECO:0000256" key="2">
    <source>
        <dbReference type="ARBA" id="ARBA00022732"/>
    </source>
</evidence>
<proteinExistence type="predicted"/>
<evidence type="ECO:0000256" key="3">
    <source>
        <dbReference type="ARBA" id="ARBA00022844"/>
    </source>
</evidence>
<dbReference type="GO" id="GO:0098015">
    <property type="term" value="C:virus tail"/>
    <property type="evidence" value="ECO:0007669"/>
    <property type="project" value="UniProtKB-KW"/>
</dbReference>
<dbReference type="Proteomes" id="UP000663020">
    <property type="component" value="Segment"/>
</dbReference>
<dbReference type="InterPro" id="IPR005604">
    <property type="entry name" value="Phage_T7_tail_fibre-like_N"/>
</dbReference>
<accession>A0A866D280</accession>
<evidence type="ECO:0000313" key="5">
    <source>
        <dbReference type="EMBL" id="QOC54373.1"/>
    </source>
</evidence>
<keyword evidence="6" id="KW-1185">Reference proteome</keyword>
<keyword evidence="3" id="KW-0946">Virion</keyword>
<name>A0A866D280_9CAUD</name>
<evidence type="ECO:0000259" key="4">
    <source>
        <dbReference type="Pfam" id="PF03906"/>
    </source>
</evidence>
<evidence type="ECO:0000256" key="1">
    <source>
        <dbReference type="ARBA" id="ARBA00004328"/>
    </source>
</evidence>
<protein>
    <submittedName>
        <fullName evidence="5">Tail fiber protein</fullName>
    </submittedName>
</protein>
<feature type="domain" description="Bacteriophage T7 tail fibre protein-like N-terminal" evidence="4">
    <location>
        <begin position="42"/>
        <end position="144"/>
    </location>
</feature>
<organism evidence="5 6">
    <name type="scientific">Aeromonas phage Atoyac15</name>
    <dbReference type="NCBI Taxonomy" id="2767551"/>
    <lineage>
        <taxon>Viruses</taxon>
        <taxon>Duplodnaviria</taxon>
        <taxon>Heunggongvirae</taxon>
        <taxon>Uroviricota</taxon>
        <taxon>Caudoviricetes</taxon>
        <taxon>Autographivirales</taxon>
        <taxon>Autonotataviridae</taxon>
        <taxon>Melnykvirinae</taxon>
        <taxon>Atoyacvirus</taxon>
        <taxon>Atoyacvirus atoyac15</taxon>
    </lineage>
</organism>
<gene>
    <name evidence="5" type="ORF">Atoyac15_09</name>
</gene>
<reference evidence="5 6" key="1">
    <citation type="journal article" date="2020" name="bioRxiv">
        <title>Dynamics of infection in a novel group of promiscuous phages and hosts of multiple bacterial genera retrieved from river communities.</title>
        <authorList>
            <person name="Cazares D."/>
            <person name="Cazares A."/>
            <person name="Figueroa W."/>
            <person name="Guarneros G."/>
            <person name="Edwards R.A."/>
            <person name="Vinuesa P."/>
        </authorList>
    </citation>
    <scope>NUCLEOTIDE SEQUENCE [LARGE SCALE GENOMIC DNA]</scope>
</reference>
<evidence type="ECO:0000313" key="6">
    <source>
        <dbReference type="Proteomes" id="UP000663020"/>
    </source>
</evidence>